<evidence type="ECO:0000313" key="4">
    <source>
        <dbReference type="EMBL" id="KAK4718734.1"/>
    </source>
</evidence>
<feature type="region of interest" description="Disordered" evidence="1">
    <location>
        <begin position="216"/>
        <end position="284"/>
    </location>
</feature>
<dbReference type="PANTHER" id="PTHR33512">
    <property type="entry name" value="PROTEIN, PUTATIVE (DUF1191)-RELATED"/>
    <property type="match status" value="1"/>
</dbReference>
<dbReference type="Pfam" id="PF06697">
    <property type="entry name" value="DUF1191"/>
    <property type="match status" value="1"/>
</dbReference>
<gene>
    <name evidence="4" type="ORF">R3W88_017072</name>
</gene>
<keyword evidence="5" id="KW-1185">Reference proteome</keyword>
<dbReference type="EMBL" id="JAWPEI010000008">
    <property type="protein sequence ID" value="KAK4718734.1"/>
    <property type="molecule type" value="Genomic_DNA"/>
</dbReference>
<evidence type="ECO:0000256" key="3">
    <source>
        <dbReference type="SAM" id="SignalP"/>
    </source>
</evidence>
<organism evidence="4 5">
    <name type="scientific">Solanum pinnatisectum</name>
    <name type="common">tansyleaf nightshade</name>
    <dbReference type="NCBI Taxonomy" id="50273"/>
    <lineage>
        <taxon>Eukaryota</taxon>
        <taxon>Viridiplantae</taxon>
        <taxon>Streptophyta</taxon>
        <taxon>Embryophyta</taxon>
        <taxon>Tracheophyta</taxon>
        <taxon>Spermatophyta</taxon>
        <taxon>Magnoliopsida</taxon>
        <taxon>eudicotyledons</taxon>
        <taxon>Gunneridae</taxon>
        <taxon>Pentapetalae</taxon>
        <taxon>asterids</taxon>
        <taxon>lamiids</taxon>
        <taxon>Solanales</taxon>
        <taxon>Solanaceae</taxon>
        <taxon>Solanoideae</taxon>
        <taxon>Solaneae</taxon>
        <taxon>Solanum</taxon>
    </lineage>
</organism>
<protein>
    <submittedName>
        <fullName evidence="4">Uncharacterized protein</fullName>
    </submittedName>
</protein>
<feature type="chain" id="PRO_5043765453" evidence="3">
    <location>
        <begin position="25"/>
        <end position="355"/>
    </location>
</feature>
<reference evidence="4 5" key="1">
    <citation type="submission" date="2023-10" db="EMBL/GenBank/DDBJ databases">
        <title>Genome-Wide Identification Analysis in wild type Solanum Pinnatisectum Reveals Some Genes Defensing Phytophthora Infestans.</title>
        <authorList>
            <person name="Sun C."/>
        </authorList>
    </citation>
    <scope>NUCLEOTIDE SEQUENCE [LARGE SCALE GENOMIC DNA]</scope>
    <source>
        <strain evidence="4">LQN</strain>
        <tissue evidence="4">Leaf</tissue>
    </source>
</reference>
<evidence type="ECO:0000256" key="1">
    <source>
        <dbReference type="SAM" id="MobiDB-lite"/>
    </source>
</evidence>
<keyword evidence="2" id="KW-0472">Membrane</keyword>
<feature type="signal peptide" evidence="3">
    <location>
        <begin position="1"/>
        <end position="24"/>
    </location>
</feature>
<keyword evidence="3" id="KW-0732">Signal</keyword>
<keyword evidence="2" id="KW-0812">Transmembrane</keyword>
<dbReference type="Proteomes" id="UP001311915">
    <property type="component" value="Unassembled WGS sequence"/>
</dbReference>
<dbReference type="AlphaFoldDB" id="A0AAV9KZF7"/>
<dbReference type="InterPro" id="IPR010605">
    <property type="entry name" value="DUF1191"/>
</dbReference>
<dbReference type="GO" id="GO:0016020">
    <property type="term" value="C:membrane"/>
    <property type="evidence" value="ECO:0007669"/>
    <property type="project" value="TreeGrafter"/>
</dbReference>
<dbReference type="PANTHER" id="PTHR33512:SF11">
    <property type="match status" value="1"/>
</dbReference>
<proteinExistence type="predicted"/>
<comment type="caution">
    <text evidence="4">The sequence shown here is derived from an EMBL/GenBank/DDBJ whole genome shotgun (WGS) entry which is preliminary data.</text>
</comment>
<name>A0AAV9KZF7_9SOLN</name>
<feature type="compositionally biased region" description="Polar residues" evidence="1">
    <location>
        <begin position="225"/>
        <end position="271"/>
    </location>
</feature>
<keyword evidence="2" id="KW-1133">Transmembrane helix</keyword>
<evidence type="ECO:0000313" key="5">
    <source>
        <dbReference type="Proteomes" id="UP001311915"/>
    </source>
</evidence>
<sequence>MRSSSYFNIIIWFLIPFLFGSGSSSSDSSAQTSLDSLLQQYAFRELTGKRTRNGVPYDAYVPSSLTGVKISAMILKTHSLKRKVCGYYKNFFIPSGIVEEPYVKKLVLVYQNLANWSSFYYPLPGYTYLAPIFGILAYDAHNLYAKYLRDLDIQALEDPISIKFPYVQPAPEGSFPKCVYFYSNNFVEFGHVKDGNICETRMQGHFSIAAEVKVAPSPPPKANETAPSPSPIANDTAPSPAPSANDTAPSPAPSANDTAPSPSPSANDTAPSPTPTPDENNHQKINSKTWTISSVFLFFSLTGILFVVVNKSGLLEIRHRLYDSAAVVVPLLGKTEVPLPLETPTRPLPENDYVL</sequence>
<feature type="transmembrane region" description="Helical" evidence="2">
    <location>
        <begin position="290"/>
        <end position="310"/>
    </location>
</feature>
<accession>A0AAV9KZF7</accession>
<evidence type="ECO:0000256" key="2">
    <source>
        <dbReference type="SAM" id="Phobius"/>
    </source>
</evidence>